<evidence type="ECO:0000313" key="1">
    <source>
        <dbReference type="EMBL" id="QMP84258.1"/>
    </source>
</evidence>
<protein>
    <submittedName>
        <fullName evidence="1">Uncharacterized protein</fullName>
    </submittedName>
</protein>
<sequence length="51" mass="5601">MKTYEFTVTVQVSVPAPSESDALDMVKDTFGEGEVCGLSVRDFEVELIDES</sequence>
<accession>A0A7G4AW68</accession>
<organism evidence="1 2">
    <name type="scientific">Streptomyces phage Coruscant</name>
    <dbReference type="NCBI Taxonomy" id="2739834"/>
    <lineage>
        <taxon>Viruses</taxon>
        <taxon>Duplodnaviria</taxon>
        <taxon>Heunggongvirae</taxon>
        <taxon>Uroviricota</taxon>
        <taxon>Caudoviricetes</taxon>
        <taxon>Stanwilliamsviridae</taxon>
        <taxon>Boydwoodruffvirinae</taxon>
        <taxon>Coruscantvirus</taxon>
        <taxon>Coruscantvirus coruscant</taxon>
    </lineage>
</organism>
<gene>
    <name evidence="1" type="ORF">HUN41_00147</name>
</gene>
<name>A0A7G4AW68_9CAUD</name>
<dbReference type="Proteomes" id="UP000515922">
    <property type="component" value="Segment"/>
</dbReference>
<proteinExistence type="predicted"/>
<reference evidence="1 2" key="1">
    <citation type="submission" date="2020-07" db="EMBL/GenBank/DDBJ databases">
        <title>Streptomyces phage Genome sequencing and assembly.</title>
        <authorList>
            <person name="Sharma V."/>
            <person name="Hardy A."/>
            <person name="Frunzke J."/>
        </authorList>
    </citation>
    <scope>NUCLEOTIDE SEQUENCE [LARGE SCALE GENOMIC DNA]</scope>
</reference>
<dbReference type="EMBL" id="MT711976">
    <property type="protein sequence ID" value="QMP84258.1"/>
    <property type="molecule type" value="Genomic_DNA"/>
</dbReference>
<keyword evidence="2" id="KW-1185">Reference proteome</keyword>
<evidence type="ECO:0000313" key="2">
    <source>
        <dbReference type="Proteomes" id="UP000515922"/>
    </source>
</evidence>